<evidence type="ECO:0000313" key="2">
    <source>
        <dbReference type="EMBL" id="KAG9195175.1"/>
    </source>
</evidence>
<proteinExistence type="predicted"/>
<comment type="caution">
    <text evidence="2">The sequence shown here is derived from an EMBL/GenBank/DDBJ whole genome shotgun (WGS) entry which is preliminary data.</text>
</comment>
<sequence>MSQVISIFDNLSRPSISTEEVPIGESTGTVGQIQTKKKRNTRANPPEVFVALDAEKALLSASPSSSTPTIRPIEIEELEHAPWLDERVARLLSEMKDVKMLSPSFLTTRIQGGNNDRNGLVSALRLYPVQEVLVRYVSMKDLEAIACASSALSNSLDLKETRDF</sequence>
<keyword evidence="3" id="KW-1185">Reference proteome</keyword>
<evidence type="ECO:0000256" key="1">
    <source>
        <dbReference type="SAM" id="MobiDB-lite"/>
    </source>
</evidence>
<accession>A0AAD4NVM0</accession>
<protein>
    <submittedName>
        <fullName evidence="2">Uncharacterized protein</fullName>
    </submittedName>
</protein>
<dbReference type="AlphaFoldDB" id="A0AAD4NVM0"/>
<gene>
    <name evidence="2" type="ORF">G6011_00295</name>
</gene>
<name>A0AAD4NVM0_9PLEO</name>
<organism evidence="2 3">
    <name type="scientific">Alternaria panax</name>
    <dbReference type="NCBI Taxonomy" id="48097"/>
    <lineage>
        <taxon>Eukaryota</taxon>
        <taxon>Fungi</taxon>
        <taxon>Dikarya</taxon>
        <taxon>Ascomycota</taxon>
        <taxon>Pezizomycotina</taxon>
        <taxon>Dothideomycetes</taxon>
        <taxon>Pleosporomycetidae</taxon>
        <taxon>Pleosporales</taxon>
        <taxon>Pleosporineae</taxon>
        <taxon>Pleosporaceae</taxon>
        <taxon>Alternaria</taxon>
        <taxon>Alternaria sect. Panax</taxon>
    </lineage>
</organism>
<reference evidence="2" key="1">
    <citation type="submission" date="2021-07" db="EMBL/GenBank/DDBJ databases">
        <title>Genome Resource of American Ginseng Black Spot Pathogen Alternaria panax.</title>
        <authorList>
            <person name="Qiu C."/>
            <person name="Wang W."/>
            <person name="Liu Z."/>
        </authorList>
    </citation>
    <scope>NUCLEOTIDE SEQUENCE</scope>
    <source>
        <strain evidence="2">BNCC115425</strain>
    </source>
</reference>
<evidence type="ECO:0000313" key="3">
    <source>
        <dbReference type="Proteomes" id="UP001199106"/>
    </source>
</evidence>
<dbReference type="EMBL" id="JAANER010000001">
    <property type="protein sequence ID" value="KAG9195175.1"/>
    <property type="molecule type" value="Genomic_DNA"/>
</dbReference>
<feature type="region of interest" description="Disordered" evidence="1">
    <location>
        <begin position="18"/>
        <end position="44"/>
    </location>
</feature>
<dbReference type="Proteomes" id="UP001199106">
    <property type="component" value="Unassembled WGS sequence"/>
</dbReference>